<name>A0A392RBJ3_9FABA</name>
<keyword evidence="2" id="KW-0396">Initiation factor</keyword>
<dbReference type="Proteomes" id="UP000265520">
    <property type="component" value="Unassembled WGS sequence"/>
</dbReference>
<protein>
    <submittedName>
        <fullName evidence="2">Eukaryotic translation initiation factor 3 subunit A</fullName>
    </submittedName>
</protein>
<evidence type="ECO:0000313" key="2">
    <source>
        <dbReference type="EMBL" id="MCI33216.1"/>
    </source>
</evidence>
<evidence type="ECO:0000256" key="1">
    <source>
        <dbReference type="SAM" id="MobiDB-lite"/>
    </source>
</evidence>
<evidence type="ECO:0000313" key="3">
    <source>
        <dbReference type="Proteomes" id="UP000265520"/>
    </source>
</evidence>
<comment type="caution">
    <text evidence="2">The sequence shown here is derived from an EMBL/GenBank/DDBJ whole genome shotgun (WGS) entry which is preliminary data.</text>
</comment>
<dbReference type="GO" id="GO:0003743">
    <property type="term" value="F:translation initiation factor activity"/>
    <property type="evidence" value="ECO:0007669"/>
    <property type="project" value="UniProtKB-KW"/>
</dbReference>
<keyword evidence="3" id="KW-1185">Reference proteome</keyword>
<reference evidence="2 3" key="1">
    <citation type="journal article" date="2018" name="Front. Plant Sci.">
        <title>Red Clover (Trifolium pratense) and Zigzag Clover (T. medium) - A Picture of Genomic Similarities and Differences.</title>
        <authorList>
            <person name="Dluhosova J."/>
            <person name="Istvanek J."/>
            <person name="Nedelnik J."/>
            <person name="Repkova J."/>
        </authorList>
    </citation>
    <scope>NUCLEOTIDE SEQUENCE [LARGE SCALE GENOMIC DNA]</scope>
    <source>
        <strain evidence="3">cv. 10/8</strain>
        <tissue evidence="2">Leaf</tissue>
    </source>
</reference>
<dbReference type="AlphaFoldDB" id="A0A392RBJ3"/>
<proteinExistence type="predicted"/>
<feature type="compositionally biased region" description="Polar residues" evidence="1">
    <location>
        <begin position="1"/>
        <end position="10"/>
    </location>
</feature>
<dbReference type="EMBL" id="LXQA010202454">
    <property type="protein sequence ID" value="MCI33216.1"/>
    <property type="molecule type" value="Genomic_DNA"/>
</dbReference>
<organism evidence="2 3">
    <name type="scientific">Trifolium medium</name>
    <dbReference type="NCBI Taxonomy" id="97028"/>
    <lineage>
        <taxon>Eukaryota</taxon>
        <taxon>Viridiplantae</taxon>
        <taxon>Streptophyta</taxon>
        <taxon>Embryophyta</taxon>
        <taxon>Tracheophyta</taxon>
        <taxon>Spermatophyta</taxon>
        <taxon>Magnoliopsida</taxon>
        <taxon>eudicotyledons</taxon>
        <taxon>Gunneridae</taxon>
        <taxon>Pentapetalae</taxon>
        <taxon>rosids</taxon>
        <taxon>fabids</taxon>
        <taxon>Fabales</taxon>
        <taxon>Fabaceae</taxon>
        <taxon>Papilionoideae</taxon>
        <taxon>50 kb inversion clade</taxon>
        <taxon>NPAAA clade</taxon>
        <taxon>Hologalegina</taxon>
        <taxon>IRL clade</taxon>
        <taxon>Trifolieae</taxon>
        <taxon>Trifolium</taxon>
    </lineage>
</organism>
<sequence>PGNLSNVGLQTNSNNSTTYSTELSKQRHAEDLNEKKRLSRMTGNKEIYEEKVVNRIVVNPKKSHQ</sequence>
<feature type="compositionally biased region" description="Low complexity" evidence="1">
    <location>
        <begin position="11"/>
        <end position="21"/>
    </location>
</feature>
<feature type="non-terminal residue" evidence="2">
    <location>
        <position position="1"/>
    </location>
</feature>
<keyword evidence="2" id="KW-0648">Protein biosynthesis</keyword>
<feature type="region of interest" description="Disordered" evidence="1">
    <location>
        <begin position="1"/>
        <end position="32"/>
    </location>
</feature>
<accession>A0A392RBJ3</accession>